<sequence>MQIHLHILILSMQIIYLKHFTQQSCKLKTIQMKMDYTTRVFINQRDQSSTKEASQSLGFKTSGTDG</sequence>
<evidence type="ECO:0000313" key="4">
    <source>
        <dbReference type="Proteomes" id="UP000279833"/>
    </source>
</evidence>
<name>A0A183KX63_9TREM</name>
<reference evidence="3 4" key="2">
    <citation type="submission" date="2018-11" db="EMBL/GenBank/DDBJ databases">
        <authorList>
            <consortium name="Pathogen Informatics"/>
        </authorList>
    </citation>
    <scope>NUCLEOTIDE SEQUENCE [LARGE SCALE GENOMIC DNA]</scope>
    <source>
        <strain evidence="3">Dakar</strain>
        <strain evidence="4">Dakar, Senegal</strain>
    </source>
</reference>
<dbReference type="WBParaSite" id="SCUD_0001966001-mRNA-1">
    <property type="protein sequence ID" value="SCUD_0001966001-mRNA-1"/>
    <property type="gene ID" value="SCUD_0001966001"/>
</dbReference>
<reference evidence="5" key="1">
    <citation type="submission" date="2016-06" db="UniProtKB">
        <authorList>
            <consortium name="WormBaseParasite"/>
        </authorList>
    </citation>
    <scope>IDENTIFICATION</scope>
</reference>
<feature type="signal peptide" evidence="2">
    <location>
        <begin position="1"/>
        <end position="19"/>
    </location>
</feature>
<organism evidence="5">
    <name type="scientific">Schistosoma curassoni</name>
    <dbReference type="NCBI Taxonomy" id="6186"/>
    <lineage>
        <taxon>Eukaryota</taxon>
        <taxon>Metazoa</taxon>
        <taxon>Spiralia</taxon>
        <taxon>Lophotrochozoa</taxon>
        <taxon>Platyhelminthes</taxon>
        <taxon>Trematoda</taxon>
        <taxon>Digenea</taxon>
        <taxon>Strigeidida</taxon>
        <taxon>Schistosomatoidea</taxon>
        <taxon>Schistosomatidae</taxon>
        <taxon>Schistosoma</taxon>
    </lineage>
</organism>
<proteinExistence type="predicted"/>
<keyword evidence="4" id="KW-1185">Reference proteome</keyword>
<dbReference type="AlphaFoldDB" id="A0A183KX63"/>
<accession>A0A183KX63</accession>
<evidence type="ECO:0000313" key="5">
    <source>
        <dbReference type="WBParaSite" id="SCUD_0001966001-mRNA-1"/>
    </source>
</evidence>
<gene>
    <name evidence="3" type="ORF">SCUD_LOCUS19658</name>
</gene>
<dbReference type="Proteomes" id="UP000279833">
    <property type="component" value="Unassembled WGS sequence"/>
</dbReference>
<keyword evidence="2" id="KW-0732">Signal</keyword>
<evidence type="ECO:0000256" key="2">
    <source>
        <dbReference type="SAM" id="SignalP"/>
    </source>
</evidence>
<dbReference type="EMBL" id="UZAK01042883">
    <property type="protein sequence ID" value="VDP69807.1"/>
    <property type="molecule type" value="Genomic_DNA"/>
</dbReference>
<protein>
    <submittedName>
        <fullName evidence="3 5">Uncharacterized protein</fullName>
    </submittedName>
</protein>
<evidence type="ECO:0000256" key="1">
    <source>
        <dbReference type="SAM" id="MobiDB-lite"/>
    </source>
</evidence>
<feature type="chain" id="PRO_5043140958" evidence="2">
    <location>
        <begin position="20"/>
        <end position="66"/>
    </location>
</feature>
<feature type="region of interest" description="Disordered" evidence="1">
    <location>
        <begin position="46"/>
        <end position="66"/>
    </location>
</feature>
<evidence type="ECO:0000313" key="3">
    <source>
        <dbReference type="EMBL" id="VDP69807.1"/>
    </source>
</evidence>